<dbReference type="GeneID" id="117137406"/>
<dbReference type="GO" id="GO:0008270">
    <property type="term" value="F:zinc ion binding"/>
    <property type="evidence" value="ECO:0007669"/>
    <property type="project" value="UniProtKB-UniRule"/>
</dbReference>
<dbReference type="GO" id="GO:0043171">
    <property type="term" value="P:peptide catabolic process"/>
    <property type="evidence" value="ECO:0007669"/>
    <property type="project" value="TreeGrafter"/>
</dbReference>
<evidence type="ECO:0000256" key="7">
    <source>
        <dbReference type="ARBA" id="ARBA00022723"/>
    </source>
</evidence>
<dbReference type="PRINTS" id="PR00756">
    <property type="entry name" value="ALADIPTASE"/>
</dbReference>
<dbReference type="Pfam" id="PF17900">
    <property type="entry name" value="Peptidase_M1_N"/>
    <property type="match status" value="1"/>
</dbReference>
<evidence type="ECO:0000256" key="10">
    <source>
        <dbReference type="ARBA" id="ARBA00022833"/>
    </source>
</evidence>
<dbReference type="GO" id="GO:0006508">
    <property type="term" value="P:proteolysis"/>
    <property type="evidence" value="ECO:0007669"/>
    <property type="project" value="UniProtKB-KW"/>
</dbReference>
<dbReference type="InterPro" id="IPR042097">
    <property type="entry name" value="Aminopeptidase_N-like_N_sf"/>
</dbReference>
<keyword evidence="7 16" id="KW-0479">Metal-binding</keyword>
<feature type="domain" description="Aminopeptidase N-like N-terminal" evidence="22">
    <location>
        <begin position="36"/>
        <end position="226"/>
    </location>
</feature>
<protein>
    <recommendedName>
        <fullName evidence="18">Aminopeptidase</fullName>
        <ecNumber evidence="18">3.4.11.-</ecNumber>
    </recommendedName>
</protein>
<evidence type="ECO:0000256" key="6">
    <source>
        <dbReference type="ARBA" id="ARBA00022670"/>
    </source>
</evidence>
<dbReference type="SUPFAM" id="SSF55486">
    <property type="entry name" value="Metalloproteases ('zincins'), catalytic domain"/>
    <property type="match status" value="1"/>
</dbReference>
<dbReference type="GO" id="GO:0005615">
    <property type="term" value="C:extracellular space"/>
    <property type="evidence" value="ECO:0007669"/>
    <property type="project" value="TreeGrafter"/>
</dbReference>
<dbReference type="FunFam" id="1.10.390.10:FF:000013">
    <property type="entry name" value="Aminopeptidase N"/>
    <property type="match status" value="1"/>
</dbReference>
<feature type="binding site" evidence="16">
    <location>
        <position position="359"/>
    </location>
    <ligand>
        <name>Zn(2+)</name>
        <dbReference type="ChEBI" id="CHEBI:29105"/>
        <note>catalytic</note>
    </ligand>
</feature>
<feature type="domain" description="Peptidase M1 membrane alanine aminopeptidase" evidence="20">
    <location>
        <begin position="265"/>
        <end position="489"/>
    </location>
</feature>
<keyword evidence="13" id="KW-0325">Glycoprotein</keyword>
<evidence type="ECO:0000256" key="16">
    <source>
        <dbReference type="PIRSR" id="PIRSR634016-3"/>
    </source>
</evidence>
<dbReference type="AlphaFoldDB" id="A0A6P8JWL2"/>
<dbReference type="Gene3D" id="2.60.40.1910">
    <property type="match status" value="1"/>
</dbReference>
<evidence type="ECO:0000256" key="14">
    <source>
        <dbReference type="ARBA" id="ARBA00023288"/>
    </source>
</evidence>
<keyword evidence="10 16" id="KW-0862">Zinc</keyword>
<dbReference type="InterPro" id="IPR001930">
    <property type="entry name" value="Peptidase_M1"/>
</dbReference>
<dbReference type="GO" id="GO:0005886">
    <property type="term" value="C:plasma membrane"/>
    <property type="evidence" value="ECO:0007669"/>
    <property type="project" value="UniProtKB-SubCell"/>
</dbReference>
<evidence type="ECO:0000256" key="15">
    <source>
        <dbReference type="PIRSR" id="PIRSR634016-1"/>
    </source>
</evidence>
<evidence type="ECO:0000256" key="5">
    <source>
        <dbReference type="ARBA" id="ARBA00022622"/>
    </source>
</evidence>
<dbReference type="Gene3D" id="1.10.390.10">
    <property type="entry name" value="Neutral Protease Domain 2"/>
    <property type="match status" value="1"/>
</dbReference>
<keyword evidence="11 18" id="KW-0482">Metalloprotease</keyword>
<keyword evidence="8 19" id="KW-0732">Signal</keyword>
<feature type="active site" description="Proton acceptor" evidence="15">
    <location>
        <position position="337"/>
    </location>
</feature>
<name>A0A6P8JWL2_DROMA</name>
<dbReference type="GO" id="GO:0070006">
    <property type="term" value="F:metalloaminopeptidase activity"/>
    <property type="evidence" value="ECO:0007669"/>
    <property type="project" value="TreeGrafter"/>
</dbReference>
<evidence type="ECO:0000259" key="22">
    <source>
        <dbReference type="Pfam" id="PF17900"/>
    </source>
</evidence>
<dbReference type="PANTHER" id="PTHR11533:SF253">
    <property type="entry name" value="AMINOPEPTIDASE-RELATED"/>
    <property type="match status" value="1"/>
</dbReference>
<keyword evidence="9 18" id="KW-0378">Hydrolase</keyword>
<keyword evidence="6 18" id="KW-0645">Protease</keyword>
<evidence type="ECO:0000259" key="20">
    <source>
        <dbReference type="Pfam" id="PF01433"/>
    </source>
</evidence>
<feature type="signal peptide" evidence="19">
    <location>
        <begin position="1"/>
        <end position="23"/>
    </location>
</feature>
<keyword evidence="14" id="KW-0449">Lipoprotein</keyword>
<gene>
    <name evidence="24" type="primary">LOC117137406</name>
</gene>
<dbReference type="Pfam" id="PF01433">
    <property type="entry name" value="Peptidase_M1"/>
    <property type="match status" value="1"/>
</dbReference>
<dbReference type="InterPro" id="IPR027268">
    <property type="entry name" value="Peptidase_M4/M1_CTD_sf"/>
</dbReference>
<dbReference type="CDD" id="cd09601">
    <property type="entry name" value="M1_APN-Q_like"/>
    <property type="match status" value="1"/>
</dbReference>
<evidence type="ECO:0000256" key="13">
    <source>
        <dbReference type="ARBA" id="ARBA00023180"/>
    </source>
</evidence>
<comment type="subcellular location">
    <subcellularLocation>
        <location evidence="1">Cell membrane</location>
        <topology evidence="1">Lipid-anchor</topology>
        <topology evidence="1">GPI-anchor</topology>
    </subcellularLocation>
</comment>
<dbReference type="InterPro" id="IPR024571">
    <property type="entry name" value="ERAP1-like_C_dom"/>
</dbReference>
<comment type="similarity">
    <text evidence="2 18">Belongs to the peptidase M1 family.</text>
</comment>
<dbReference type="GO" id="GO:0098552">
    <property type="term" value="C:side of membrane"/>
    <property type="evidence" value="ECO:0007669"/>
    <property type="project" value="UniProtKB-KW"/>
</dbReference>
<keyword evidence="23" id="KW-1185">Reference proteome</keyword>
<dbReference type="RefSeq" id="XP_033154721.1">
    <property type="nucleotide sequence ID" value="XM_033298830.1"/>
</dbReference>
<dbReference type="FunFam" id="2.60.40.1910:FF:000008">
    <property type="entry name" value="Aminopeptidase"/>
    <property type="match status" value="1"/>
</dbReference>
<evidence type="ECO:0000313" key="23">
    <source>
        <dbReference type="Proteomes" id="UP000515162"/>
    </source>
</evidence>
<evidence type="ECO:0000256" key="18">
    <source>
        <dbReference type="RuleBase" id="RU364040"/>
    </source>
</evidence>
<evidence type="ECO:0000313" key="24">
    <source>
        <dbReference type="RefSeq" id="XP_033154721.1"/>
    </source>
</evidence>
<evidence type="ECO:0000256" key="1">
    <source>
        <dbReference type="ARBA" id="ARBA00004609"/>
    </source>
</evidence>
<dbReference type="Pfam" id="PF11838">
    <property type="entry name" value="ERAP1_C"/>
    <property type="match status" value="1"/>
</dbReference>
<sequence length="912" mass="105061">MWRAQRSLWILGIFLIVVPSIRAVYEDYRLPRSVEPLHYNLRILTHLNSTDQRFEGSAKIDLLARETTKNITLHAAYLKIDENRTSLVSGQEKFGVIRIEVNEVHNFYILHLGRELKKDQIYHLEMHFEAGLNDSQSGYYKSNYTDIVTKEVHHLAVTQFSPTFARQAFPCFDEPSWKATFNITLGYHKKYMGLSGMPVLRCQDHDSLTNYVWCDHDTLLRTSTYLVAFAVHDLENAATEESETSNRVIFRNWMQPKLLGQEMISMEIAPKLLSFYENLFQINFPLEKVDQLTVPTHRFTAMENWGLVTYNEERLPQNQGDYPQKQKDSTAITVAHEYAHQWFGNLVTMKWWNDLWLKEGPSTYFGYLALDALEPELRRGEGFISRDLANFFSKDSNATVPAISKEVKDPAEVLGQFTEYVYEKGSLTIRMLHKLVGEEAFFQGIRSFLGRFSFGNVAQADLWNSLQRAALKNQVITSDFNLSRAMDSWTLQGGYPLVTLIRNYKTGEVALNQSRFFQEHGIEKDSSCWWVPLRFVGQNLPDFNQTTPQFWLECPLNTKVLQLPDLPSTDQWVILNPQVATIFRVNYDEYNWRLIIESLRNDPNSGGIHKLNKAQLLDDLMALAAVRLHKYDKAFDLLEYLKKEQDFLPWQRAIGILNRLGALLNVAEANKFKKYMQKLLLPLYNRFPKLSGIREAKPAIKDIPFAHFAYSQACRYHVADCTNQAKILAITHRTGCQLELPSDFQKVAYCSLLDDGGDAEFQEVFGLFQNSTNGSQRRILASALGCVRNFGNFEQFLNYTLKSDEKLLGDCYMLAVKSALNGKHLVSPTGNYIISHAKKLGEKFKKKELTGLLLSLGQSLRSSEEIDRLKAQLEDLKEFEEPLKKAIYQGKMNQKWQKDCSGDFIEAIEKHL</sequence>
<keyword evidence="4" id="KW-1003">Cell membrane</keyword>
<feature type="domain" description="ERAP1-like C-terminal" evidence="21">
    <location>
        <begin position="572"/>
        <end position="886"/>
    </location>
</feature>
<organism evidence="23 24">
    <name type="scientific">Drosophila mauritiana</name>
    <name type="common">Fruit fly</name>
    <dbReference type="NCBI Taxonomy" id="7226"/>
    <lineage>
        <taxon>Eukaryota</taxon>
        <taxon>Metazoa</taxon>
        <taxon>Ecdysozoa</taxon>
        <taxon>Arthropoda</taxon>
        <taxon>Hexapoda</taxon>
        <taxon>Insecta</taxon>
        <taxon>Pterygota</taxon>
        <taxon>Neoptera</taxon>
        <taxon>Endopterygota</taxon>
        <taxon>Diptera</taxon>
        <taxon>Brachycera</taxon>
        <taxon>Muscomorpha</taxon>
        <taxon>Ephydroidea</taxon>
        <taxon>Drosophilidae</taxon>
        <taxon>Drosophila</taxon>
        <taxon>Sophophora</taxon>
    </lineage>
</organism>
<evidence type="ECO:0000256" key="17">
    <source>
        <dbReference type="PIRSR" id="PIRSR634016-4"/>
    </source>
</evidence>
<reference evidence="24" key="1">
    <citation type="submission" date="2025-08" db="UniProtKB">
        <authorList>
            <consortium name="RefSeq"/>
        </authorList>
    </citation>
    <scope>IDENTIFICATION</scope>
    <source>
        <strain evidence="24">Mau12</strain>
        <tissue evidence="24">Whole Body</tissue>
    </source>
</reference>
<proteinExistence type="inferred from homology"/>
<feature type="binding site" evidence="16">
    <location>
        <position position="336"/>
    </location>
    <ligand>
        <name>Zn(2+)</name>
        <dbReference type="ChEBI" id="CHEBI:29105"/>
        <note>catalytic</note>
    </ligand>
</feature>
<evidence type="ECO:0000256" key="11">
    <source>
        <dbReference type="ARBA" id="ARBA00023049"/>
    </source>
</evidence>
<keyword evidence="12" id="KW-0472">Membrane</keyword>
<dbReference type="FunFam" id="2.60.40.1730:FF:000016">
    <property type="entry name" value="Aminopeptidase"/>
    <property type="match status" value="1"/>
</dbReference>
<dbReference type="Gene3D" id="1.25.50.20">
    <property type="match status" value="1"/>
</dbReference>
<evidence type="ECO:0000256" key="3">
    <source>
        <dbReference type="ARBA" id="ARBA00022438"/>
    </source>
</evidence>
<dbReference type="GO" id="GO:0005737">
    <property type="term" value="C:cytoplasm"/>
    <property type="evidence" value="ECO:0007669"/>
    <property type="project" value="TreeGrafter"/>
</dbReference>
<evidence type="ECO:0000256" key="9">
    <source>
        <dbReference type="ARBA" id="ARBA00022801"/>
    </source>
</evidence>
<evidence type="ECO:0000259" key="21">
    <source>
        <dbReference type="Pfam" id="PF11838"/>
    </source>
</evidence>
<dbReference type="SUPFAM" id="SSF63737">
    <property type="entry name" value="Leukotriene A4 hydrolase N-terminal domain"/>
    <property type="match status" value="1"/>
</dbReference>
<dbReference type="Proteomes" id="UP000515162">
    <property type="component" value="Chromosome 2R"/>
</dbReference>
<comment type="cofactor">
    <cofactor evidence="16 18">
        <name>Zn(2+)</name>
        <dbReference type="ChEBI" id="CHEBI:29105"/>
    </cofactor>
    <text evidence="16 18">Binds 1 zinc ion per subunit.</text>
</comment>
<dbReference type="InterPro" id="IPR014782">
    <property type="entry name" value="Peptidase_M1_dom"/>
</dbReference>
<dbReference type="GO" id="GO:0042277">
    <property type="term" value="F:peptide binding"/>
    <property type="evidence" value="ECO:0007669"/>
    <property type="project" value="TreeGrafter"/>
</dbReference>
<evidence type="ECO:0000256" key="8">
    <source>
        <dbReference type="ARBA" id="ARBA00022729"/>
    </source>
</evidence>
<feature type="site" description="Transition state stabilizer" evidence="17">
    <location>
        <position position="422"/>
    </location>
</feature>
<evidence type="ECO:0000256" key="19">
    <source>
        <dbReference type="SAM" id="SignalP"/>
    </source>
</evidence>
<keyword evidence="5" id="KW-0336">GPI-anchor</keyword>
<dbReference type="Gene3D" id="2.60.40.1730">
    <property type="entry name" value="tricorn interacting facor f3 domain"/>
    <property type="match status" value="1"/>
</dbReference>
<keyword evidence="3 18" id="KW-0031">Aminopeptidase</keyword>
<evidence type="ECO:0000256" key="12">
    <source>
        <dbReference type="ARBA" id="ARBA00023136"/>
    </source>
</evidence>
<dbReference type="EC" id="3.4.11.-" evidence="18"/>
<evidence type="ECO:0000256" key="2">
    <source>
        <dbReference type="ARBA" id="ARBA00010136"/>
    </source>
</evidence>
<accession>A0A6P8JWL2</accession>
<dbReference type="InterPro" id="IPR045357">
    <property type="entry name" value="Aminopeptidase_N-like_N"/>
</dbReference>
<dbReference type="InterPro" id="IPR050344">
    <property type="entry name" value="Peptidase_M1_aminopeptidases"/>
</dbReference>
<dbReference type="PANTHER" id="PTHR11533">
    <property type="entry name" value="PROTEASE M1 ZINC METALLOPROTEASE"/>
    <property type="match status" value="1"/>
</dbReference>
<dbReference type="InterPro" id="IPR034016">
    <property type="entry name" value="M1_APN-typ"/>
</dbReference>
<evidence type="ECO:0000256" key="4">
    <source>
        <dbReference type="ARBA" id="ARBA00022475"/>
    </source>
</evidence>
<feature type="binding site" evidence="16">
    <location>
        <position position="340"/>
    </location>
    <ligand>
        <name>Zn(2+)</name>
        <dbReference type="ChEBI" id="CHEBI:29105"/>
        <note>catalytic</note>
    </ligand>
</feature>
<feature type="chain" id="PRO_5028418783" description="Aminopeptidase" evidence="19">
    <location>
        <begin position="24"/>
        <end position="912"/>
    </location>
</feature>